<evidence type="ECO:0000256" key="9">
    <source>
        <dbReference type="ARBA" id="ARBA00023136"/>
    </source>
</evidence>
<feature type="transmembrane region" description="Helical" evidence="11">
    <location>
        <begin position="26"/>
        <end position="47"/>
    </location>
</feature>
<evidence type="ECO:0000256" key="4">
    <source>
        <dbReference type="ARBA" id="ARBA00022679"/>
    </source>
</evidence>
<organism evidence="13">
    <name type="scientific">Micromonas pusilla (strain CCMP1545)</name>
    <name type="common">Picoplanktonic green alga</name>
    <dbReference type="NCBI Taxonomy" id="564608"/>
    <lineage>
        <taxon>Eukaryota</taxon>
        <taxon>Viridiplantae</taxon>
        <taxon>Chlorophyta</taxon>
        <taxon>Mamiellophyceae</taxon>
        <taxon>Mamiellales</taxon>
        <taxon>Mamiellaceae</taxon>
        <taxon>Micromonas</taxon>
    </lineage>
</organism>
<evidence type="ECO:0000256" key="5">
    <source>
        <dbReference type="ARBA" id="ARBA00022692"/>
    </source>
</evidence>
<dbReference type="KEGG" id="mpp:MICPUCDRAFT_19637"/>
<dbReference type="GeneID" id="9686608"/>
<keyword evidence="13" id="KW-1185">Reference proteome</keyword>
<dbReference type="SUPFAM" id="SSF69593">
    <property type="entry name" value="Glycerol-3-phosphate (1)-acyltransferase"/>
    <property type="match status" value="1"/>
</dbReference>
<sequence>MTAAPASARDPALATGSGSLYNHLMMFAWLGVVHAVVALVAVACYFLPHPVATCAIALVALAALTPVTTPHPAWGLAIARAITKAAVRYFPLTMEWEDERAYLDAAAKGVPAVIGLEPHSVLPLSIVAFGNYFFFTESTPECVRNSRALATGTIFVIPVLKHLWSWLGMDAISRRAMKTLLDDGRSVLIIPGGVAECLQMRPGVETIYLKKRFGFVKLAIQTGASLVPAFTFGQTRSYSYWRLGPPLVPHVVAEVFARACRVAPMVFWGKWGSPIPNMVPMHTVVGKPIPVKKQSEPSNEYVQEKLNEFVAAMESLYARHKGKHGYAESTLVVL</sequence>
<dbReference type="OMA" id="FWFTCAN"/>
<evidence type="ECO:0000313" key="13">
    <source>
        <dbReference type="Proteomes" id="UP000001876"/>
    </source>
</evidence>
<keyword evidence="7 11" id="KW-1133">Transmembrane helix</keyword>
<dbReference type="RefSeq" id="XP_003061169.1">
    <property type="nucleotide sequence ID" value="XM_003061123.1"/>
</dbReference>
<dbReference type="eggNOG" id="KOG0831">
    <property type="taxonomic scope" value="Eukaryota"/>
</dbReference>
<dbReference type="GO" id="GO:0005789">
    <property type="term" value="C:endoplasmic reticulum membrane"/>
    <property type="evidence" value="ECO:0007669"/>
    <property type="project" value="UniProtKB-SubCell"/>
</dbReference>
<reference evidence="12 13" key="1">
    <citation type="journal article" date="2009" name="Science">
        <title>Green evolution and dynamic adaptations revealed by genomes of the marine picoeukaryotes Micromonas.</title>
        <authorList>
            <person name="Worden A.Z."/>
            <person name="Lee J.H."/>
            <person name="Mock T."/>
            <person name="Rouze P."/>
            <person name="Simmons M.P."/>
            <person name="Aerts A.L."/>
            <person name="Allen A.E."/>
            <person name="Cuvelier M.L."/>
            <person name="Derelle E."/>
            <person name="Everett M.V."/>
            <person name="Foulon E."/>
            <person name="Grimwood J."/>
            <person name="Gundlach H."/>
            <person name="Henrissat B."/>
            <person name="Napoli C."/>
            <person name="McDonald S.M."/>
            <person name="Parker M.S."/>
            <person name="Rombauts S."/>
            <person name="Salamov A."/>
            <person name="Von Dassow P."/>
            <person name="Badger J.H."/>
            <person name="Coutinho P.M."/>
            <person name="Demir E."/>
            <person name="Dubchak I."/>
            <person name="Gentemann C."/>
            <person name="Eikrem W."/>
            <person name="Gready J.E."/>
            <person name="John U."/>
            <person name="Lanier W."/>
            <person name="Lindquist E.A."/>
            <person name="Lucas S."/>
            <person name="Mayer K.F."/>
            <person name="Moreau H."/>
            <person name="Not F."/>
            <person name="Otillar R."/>
            <person name="Panaud O."/>
            <person name="Pangilinan J."/>
            <person name="Paulsen I."/>
            <person name="Piegu B."/>
            <person name="Poliakov A."/>
            <person name="Robbens S."/>
            <person name="Schmutz J."/>
            <person name="Toulza E."/>
            <person name="Wyss T."/>
            <person name="Zelensky A."/>
            <person name="Zhou K."/>
            <person name="Armbrust E.V."/>
            <person name="Bhattacharya D."/>
            <person name="Goodenough U.W."/>
            <person name="Van de Peer Y."/>
            <person name="Grigoriev I.V."/>
        </authorList>
    </citation>
    <scope>NUCLEOTIDE SEQUENCE [LARGE SCALE GENOMIC DNA]</scope>
    <source>
        <strain evidence="12 13">CCMP1545</strain>
    </source>
</reference>
<keyword evidence="4 11" id="KW-0808">Transferase</keyword>
<dbReference type="PANTHER" id="PTHR12317:SF63">
    <property type="entry name" value="DIACYLGLYCEROL O-ACYLTRANSFERASE 2"/>
    <property type="match status" value="1"/>
</dbReference>
<feature type="transmembrane region" description="Helical" evidence="11">
    <location>
        <begin position="54"/>
        <end position="74"/>
    </location>
</feature>
<evidence type="ECO:0000313" key="12">
    <source>
        <dbReference type="EMBL" id="EEH54819.1"/>
    </source>
</evidence>
<evidence type="ECO:0000256" key="10">
    <source>
        <dbReference type="ARBA" id="ARBA00023315"/>
    </source>
</evidence>
<comment type="similarity">
    <text evidence="2 11">Belongs to the diacylglycerol acyltransferase family.</text>
</comment>
<evidence type="ECO:0000256" key="2">
    <source>
        <dbReference type="ARBA" id="ARBA00005420"/>
    </source>
</evidence>
<dbReference type="InterPro" id="IPR007130">
    <property type="entry name" value="DAGAT"/>
</dbReference>
<proteinExistence type="inferred from homology"/>
<evidence type="ECO:0000256" key="3">
    <source>
        <dbReference type="ARBA" id="ARBA00022516"/>
    </source>
</evidence>
<keyword evidence="8" id="KW-0443">Lipid metabolism</keyword>
<gene>
    <name evidence="12" type="ORF">MICPUCDRAFT_19637</name>
</gene>
<keyword evidence="10" id="KW-0012">Acyltransferase</keyword>
<dbReference type="PANTHER" id="PTHR12317">
    <property type="entry name" value="DIACYLGLYCEROL O-ACYLTRANSFERASE"/>
    <property type="match status" value="1"/>
</dbReference>
<dbReference type="GO" id="GO:0019432">
    <property type="term" value="P:triglyceride biosynthetic process"/>
    <property type="evidence" value="ECO:0007669"/>
    <property type="project" value="TreeGrafter"/>
</dbReference>
<keyword evidence="9 11" id="KW-0472">Membrane</keyword>
<dbReference type="Proteomes" id="UP000001876">
    <property type="component" value="Unassembled WGS sequence"/>
</dbReference>
<keyword evidence="3" id="KW-0444">Lipid biosynthesis</keyword>
<evidence type="ECO:0000256" key="1">
    <source>
        <dbReference type="ARBA" id="ARBA00004477"/>
    </source>
</evidence>
<evidence type="ECO:0000256" key="7">
    <source>
        <dbReference type="ARBA" id="ARBA00022989"/>
    </source>
</evidence>
<dbReference type="EC" id="2.3.1.-" evidence="11"/>
<protein>
    <recommendedName>
        <fullName evidence="11">Acyltransferase</fullName>
        <ecNumber evidence="11">2.3.1.-</ecNumber>
    </recommendedName>
</protein>
<dbReference type="STRING" id="564608.C1MZ81"/>
<evidence type="ECO:0000256" key="6">
    <source>
        <dbReference type="ARBA" id="ARBA00022824"/>
    </source>
</evidence>
<dbReference type="GO" id="GO:0004144">
    <property type="term" value="F:diacylglycerol O-acyltransferase activity"/>
    <property type="evidence" value="ECO:0007669"/>
    <property type="project" value="UniProtKB-ARBA"/>
</dbReference>
<dbReference type="AlphaFoldDB" id="C1MZ81"/>
<dbReference type="OrthoDB" id="264532at2759"/>
<accession>C1MZ81</accession>
<dbReference type="EMBL" id="GG663743">
    <property type="protein sequence ID" value="EEH54819.1"/>
    <property type="molecule type" value="Genomic_DNA"/>
</dbReference>
<name>C1MZ81_MICPC</name>
<keyword evidence="5 11" id="KW-0812">Transmembrane</keyword>
<comment type="subcellular location">
    <subcellularLocation>
        <location evidence="1 11">Endoplasmic reticulum membrane</location>
        <topology evidence="1 11">Multi-pass membrane protein</topology>
    </subcellularLocation>
</comment>
<evidence type="ECO:0000256" key="8">
    <source>
        <dbReference type="ARBA" id="ARBA00023098"/>
    </source>
</evidence>
<evidence type="ECO:0000256" key="11">
    <source>
        <dbReference type="RuleBase" id="RU367023"/>
    </source>
</evidence>
<dbReference type="Pfam" id="PF03982">
    <property type="entry name" value="DAGAT"/>
    <property type="match status" value="1"/>
</dbReference>
<keyword evidence="6 11" id="KW-0256">Endoplasmic reticulum</keyword>
<dbReference type="CDD" id="cd07987">
    <property type="entry name" value="LPLAT_MGAT-like"/>
    <property type="match status" value="1"/>
</dbReference>